<comment type="caution">
    <text evidence="1">The sequence shown here is derived from an EMBL/GenBank/DDBJ whole genome shotgun (WGS) entry which is preliminary data.</text>
</comment>
<dbReference type="AlphaFoldDB" id="A0A101CG84"/>
<accession>A0A101CG84</accession>
<dbReference type="RefSeq" id="WP_059137121.1">
    <property type="nucleotide sequence ID" value="NZ_LMAI01000006.1"/>
</dbReference>
<reference evidence="1 2" key="1">
    <citation type="submission" date="2015-10" db="EMBL/GenBank/DDBJ databases">
        <title>Genome sequence of Chryseobacterium greenlandense.</title>
        <authorList>
            <person name="Newman J."/>
            <person name="Fischer K."/>
            <person name="Miller J."/>
        </authorList>
    </citation>
    <scope>NUCLEOTIDE SEQUENCE [LARGE SCALE GENOMIC DNA]</scope>
    <source>
        <strain evidence="1 2">UMB34</strain>
    </source>
</reference>
<protein>
    <submittedName>
        <fullName evidence="1">Uncharacterized protein</fullName>
    </submittedName>
</protein>
<gene>
    <name evidence="1" type="ORF">AR686_12505</name>
</gene>
<dbReference type="EMBL" id="LMAI01000006">
    <property type="protein sequence ID" value="KUJ55625.1"/>
    <property type="molecule type" value="Genomic_DNA"/>
</dbReference>
<sequence length="116" mass="13281">MPLGMYLNFLDSLLRLNYRNVNSFVQCLLNHDSFLRNYVETVNFLRNSYIHGYKSNVGLNSRRYLISKLEAPLTNSSPQAEAKIFTEDFTGGMIEFFTELLETLIAEVSASADLPF</sequence>
<proteinExistence type="predicted"/>
<name>A0A101CG84_9FLAO</name>
<dbReference type="Proteomes" id="UP000054388">
    <property type="component" value="Unassembled WGS sequence"/>
</dbReference>
<evidence type="ECO:0000313" key="2">
    <source>
        <dbReference type="Proteomes" id="UP000054388"/>
    </source>
</evidence>
<organism evidence="1 2">
    <name type="scientific">Chryseobacterium aquaticum subsp. greenlandense</name>
    <dbReference type="NCBI Taxonomy" id="345663"/>
    <lineage>
        <taxon>Bacteria</taxon>
        <taxon>Pseudomonadati</taxon>
        <taxon>Bacteroidota</taxon>
        <taxon>Flavobacteriia</taxon>
        <taxon>Flavobacteriales</taxon>
        <taxon>Weeksellaceae</taxon>
        <taxon>Chryseobacterium group</taxon>
        <taxon>Chryseobacterium</taxon>
    </lineage>
</organism>
<evidence type="ECO:0000313" key="1">
    <source>
        <dbReference type="EMBL" id="KUJ55625.1"/>
    </source>
</evidence>